<dbReference type="RefSeq" id="WP_211422905.1">
    <property type="nucleotide sequence ID" value="NZ_CP072642.1"/>
</dbReference>
<evidence type="ECO:0000259" key="14">
    <source>
        <dbReference type="Pfam" id="PF02769"/>
    </source>
</evidence>
<dbReference type="CDD" id="cd02196">
    <property type="entry name" value="PurM"/>
    <property type="match status" value="1"/>
</dbReference>
<dbReference type="Gene3D" id="3.30.1330.10">
    <property type="entry name" value="PurM-like, N-terminal domain"/>
    <property type="match status" value="1"/>
</dbReference>
<comment type="subcellular location">
    <subcellularLocation>
        <location evidence="12">Cytoplasm</location>
    </subcellularLocation>
</comment>
<keyword evidence="12" id="KW-0963">Cytoplasm</keyword>
<dbReference type="PANTHER" id="PTHR10520:SF12">
    <property type="entry name" value="TRIFUNCTIONAL PURINE BIOSYNTHETIC PROTEIN ADENOSINE-3"/>
    <property type="match status" value="1"/>
</dbReference>
<name>A0ABX8B3G9_9BACT</name>
<reference evidence="15 16" key="1">
    <citation type="submission" date="2021-03" db="EMBL/GenBank/DDBJ databases">
        <title>Genomic and phenotypic characterization of Chloracidobacterium isolates provides evidence for multiple species.</title>
        <authorList>
            <person name="Saini M.K."/>
            <person name="Costas A.M.G."/>
            <person name="Tank M."/>
            <person name="Bryant D.A."/>
        </authorList>
    </citation>
    <scope>NUCLEOTIDE SEQUENCE [LARGE SCALE GENOMIC DNA]</scope>
    <source>
        <strain evidence="15 16">N</strain>
    </source>
</reference>
<evidence type="ECO:0000256" key="3">
    <source>
        <dbReference type="ARBA" id="ARBA00013047"/>
    </source>
</evidence>
<evidence type="ECO:0000256" key="5">
    <source>
        <dbReference type="ARBA" id="ARBA00022598"/>
    </source>
</evidence>
<keyword evidence="12" id="KW-0658">Purine biosynthesis</keyword>
<organism evidence="15 16">
    <name type="scientific">Chloracidobacterium sp. N</name>
    <dbReference type="NCBI Taxonomy" id="2821540"/>
    <lineage>
        <taxon>Bacteria</taxon>
        <taxon>Pseudomonadati</taxon>
        <taxon>Acidobacteriota</taxon>
        <taxon>Terriglobia</taxon>
        <taxon>Terriglobales</taxon>
        <taxon>Acidobacteriaceae</taxon>
        <taxon>Chloracidobacterium</taxon>
        <taxon>Chloracidobacterium aggregatum</taxon>
    </lineage>
</organism>
<keyword evidence="5 12" id="KW-0436">Ligase</keyword>
<dbReference type="Pfam" id="PF00586">
    <property type="entry name" value="AIRS"/>
    <property type="match status" value="1"/>
</dbReference>
<evidence type="ECO:0000313" key="15">
    <source>
        <dbReference type="EMBL" id="QUV94627.1"/>
    </source>
</evidence>
<evidence type="ECO:0000256" key="10">
    <source>
        <dbReference type="ARBA" id="ARBA00033093"/>
    </source>
</evidence>
<evidence type="ECO:0000256" key="1">
    <source>
        <dbReference type="ARBA" id="ARBA00004686"/>
    </source>
</evidence>
<dbReference type="EMBL" id="CP072642">
    <property type="protein sequence ID" value="QUV94627.1"/>
    <property type="molecule type" value="Genomic_DNA"/>
</dbReference>
<dbReference type="Proteomes" id="UP000677668">
    <property type="component" value="Chromosome 1"/>
</dbReference>
<evidence type="ECO:0000256" key="4">
    <source>
        <dbReference type="ARBA" id="ARBA00020367"/>
    </source>
</evidence>
<evidence type="ECO:0000256" key="12">
    <source>
        <dbReference type="HAMAP-Rule" id="MF_00741"/>
    </source>
</evidence>
<keyword evidence="16" id="KW-1185">Reference proteome</keyword>
<dbReference type="Gene3D" id="3.90.650.10">
    <property type="entry name" value="PurM-like C-terminal domain"/>
    <property type="match status" value="1"/>
</dbReference>
<gene>
    <name evidence="12" type="primary">purM</name>
    <name evidence="15" type="ORF">J8C05_04050</name>
</gene>
<evidence type="ECO:0000256" key="7">
    <source>
        <dbReference type="ARBA" id="ARBA00022840"/>
    </source>
</evidence>
<accession>A0ABX8B3G9</accession>
<dbReference type="PANTHER" id="PTHR10520">
    <property type="entry name" value="TRIFUNCTIONAL PURINE BIOSYNTHETIC PROTEIN ADENOSINE-3-RELATED"/>
    <property type="match status" value="1"/>
</dbReference>
<dbReference type="GO" id="GO:0004641">
    <property type="term" value="F:phosphoribosylformylglycinamidine cyclo-ligase activity"/>
    <property type="evidence" value="ECO:0007669"/>
    <property type="project" value="UniProtKB-EC"/>
</dbReference>
<dbReference type="HAMAP" id="MF_00741">
    <property type="entry name" value="AIRS"/>
    <property type="match status" value="1"/>
</dbReference>
<evidence type="ECO:0000256" key="6">
    <source>
        <dbReference type="ARBA" id="ARBA00022741"/>
    </source>
</evidence>
<evidence type="ECO:0000313" key="16">
    <source>
        <dbReference type="Proteomes" id="UP000677668"/>
    </source>
</evidence>
<dbReference type="SUPFAM" id="SSF56042">
    <property type="entry name" value="PurM C-terminal domain-like"/>
    <property type="match status" value="1"/>
</dbReference>
<dbReference type="Pfam" id="PF02769">
    <property type="entry name" value="AIRS_C"/>
    <property type="match status" value="1"/>
</dbReference>
<dbReference type="InterPro" id="IPR004733">
    <property type="entry name" value="PurM_cligase"/>
</dbReference>
<dbReference type="NCBIfam" id="TIGR00878">
    <property type="entry name" value="purM"/>
    <property type="match status" value="1"/>
</dbReference>
<comment type="pathway">
    <text evidence="1 12">Purine metabolism; IMP biosynthesis via de novo pathway; 5-amino-1-(5-phospho-D-ribosyl)imidazole from N(2)-formyl-N(1)-(5-phospho-D-ribosyl)glycinamide: step 2/2.</text>
</comment>
<evidence type="ECO:0000256" key="11">
    <source>
        <dbReference type="ARBA" id="ARBA00049057"/>
    </source>
</evidence>
<feature type="domain" description="PurM-like C-terminal" evidence="14">
    <location>
        <begin position="172"/>
        <end position="336"/>
    </location>
</feature>
<evidence type="ECO:0000256" key="8">
    <source>
        <dbReference type="ARBA" id="ARBA00031908"/>
    </source>
</evidence>
<protein>
    <recommendedName>
        <fullName evidence="4 12">Phosphoribosylformylglycinamidine cyclo-ligase</fullName>
        <ecNumber evidence="3 12">6.3.3.1</ecNumber>
    </recommendedName>
    <alternativeName>
        <fullName evidence="9 12">AIR synthase</fullName>
    </alternativeName>
    <alternativeName>
        <fullName evidence="10 12">AIRS</fullName>
    </alternativeName>
    <alternativeName>
        <fullName evidence="8 12">Phosphoribosyl-aminoimidazole synthetase</fullName>
    </alternativeName>
</protein>
<dbReference type="InterPro" id="IPR036921">
    <property type="entry name" value="PurM-like_N_sf"/>
</dbReference>
<sequence>MVTYRDAGVNLAAAQEAKRRIRHLAQTTFNAQVLSDIGSFGALFRPTFAGATDPVLVASADGVGTKLKIAFLTGIHHTVGYDLVAHCINDILVQGARPLFFLDYIATGRLAPSIVAAIVDGLARACRNFGCPLIGGETAEMPGFYGDGEYDIAGFIVGWVDRPHIIDGKTIRPGDVVLGLPSVGLHTNGYSLARKLFFETARYETDTQVEALGCTVAEELLKPHQCYLPALEPLLGSGQVKGLAHITGGGLLDNLPRILPEGCAVELRRGSWPILPVFSHLVALGQLPEEESYRVFNMGIGMALVVAAGDAEAVSQNLRARGYEVFTIGQIIAGDQTVRLT</sequence>
<keyword evidence="7 12" id="KW-0067">ATP-binding</keyword>
<proteinExistence type="inferred from homology"/>
<comment type="catalytic activity">
    <reaction evidence="11 12">
        <text>2-formamido-N(1)-(5-O-phospho-beta-D-ribosyl)acetamidine + ATP = 5-amino-1-(5-phospho-beta-D-ribosyl)imidazole + ADP + phosphate + H(+)</text>
        <dbReference type="Rhea" id="RHEA:23032"/>
        <dbReference type="ChEBI" id="CHEBI:15378"/>
        <dbReference type="ChEBI" id="CHEBI:30616"/>
        <dbReference type="ChEBI" id="CHEBI:43474"/>
        <dbReference type="ChEBI" id="CHEBI:137981"/>
        <dbReference type="ChEBI" id="CHEBI:147287"/>
        <dbReference type="ChEBI" id="CHEBI:456216"/>
        <dbReference type="EC" id="6.3.3.1"/>
    </reaction>
</comment>
<dbReference type="InterPro" id="IPR010918">
    <property type="entry name" value="PurM-like_C_dom"/>
</dbReference>
<evidence type="ECO:0000259" key="13">
    <source>
        <dbReference type="Pfam" id="PF00586"/>
    </source>
</evidence>
<dbReference type="InterPro" id="IPR036676">
    <property type="entry name" value="PurM-like_C_sf"/>
</dbReference>
<dbReference type="SUPFAM" id="SSF55326">
    <property type="entry name" value="PurM N-terminal domain-like"/>
    <property type="match status" value="1"/>
</dbReference>
<evidence type="ECO:0000256" key="9">
    <source>
        <dbReference type="ARBA" id="ARBA00032931"/>
    </source>
</evidence>
<feature type="domain" description="PurM-like N-terminal" evidence="13">
    <location>
        <begin position="53"/>
        <end position="160"/>
    </location>
</feature>
<evidence type="ECO:0000256" key="2">
    <source>
        <dbReference type="ARBA" id="ARBA00010280"/>
    </source>
</evidence>
<keyword evidence="6 12" id="KW-0547">Nucleotide-binding</keyword>
<dbReference type="InterPro" id="IPR016188">
    <property type="entry name" value="PurM-like_N"/>
</dbReference>
<comment type="similarity">
    <text evidence="2 12">Belongs to the AIR synthase family.</text>
</comment>
<dbReference type="EC" id="6.3.3.1" evidence="3 12"/>